<accession>A0A6A6ZBH4</accession>
<sequence>MPYDDFLGNLHWPRMPQEYESSLAHHYPSHNLIAALASSPRKTPSFARNVSICSCDLRAARCSLMRRRILSRPALRPRAPPYALAPLARTCARWLRAHNLDFLKCLNAARQVRSLNDEIFAILNLVDNQEAARRVCVDNKAAHILRIEFIQ</sequence>
<protein>
    <submittedName>
        <fullName evidence="1">Uncharacterized protein</fullName>
    </submittedName>
</protein>
<evidence type="ECO:0000313" key="2">
    <source>
        <dbReference type="Proteomes" id="UP000799424"/>
    </source>
</evidence>
<proteinExistence type="predicted"/>
<reference evidence="1" key="1">
    <citation type="journal article" date="2020" name="Stud. Mycol.">
        <title>101 Dothideomycetes genomes: a test case for predicting lifestyles and emergence of pathogens.</title>
        <authorList>
            <person name="Haridas S."/>
            <person name="Albert R."/>
            <person name="Binder M."/>
            <person name="Bloem J."/>
            <person name="Labutti K."/>
            <person name="Salamov A."/>
            <person name="Andreopoulos B."/>
            <person name="Baker S."/>
            <person name="Barry K."/>
            <person name="Bills G."/>
            <person name="Bluhm B."/>
            <person name="Cannon C."/>
            <person name="Castanera R."/>
            <person name="Culley D."/>
            <person name="Daum C."/>
            <person name="Ezra D."/>
            <person name="Gonzalez J."/>
            <person name="Henrissat B."/>
            <person name="Kuo A."/>
            <person name="Liang C."/>
            <person name="Lipzen A."/>
            <person name="Lutzoni F."/>
            <person name="Magnuson J."/>
            <person name="Mondo S."/>
            <person name="Nolan M."/>
            <person name="Ohm R."/>
            <person name="Pangilinan J."/>
            <person name="Park H.-J."/>
            <person name="Ramirez L."/>
            <person name="Alfaro M."/>
            <person name="Sun H."/>
            <person name="Tritt A."/>
            <person name="Yoshinaga Y."/>
            <person name="Zwiers L.-H."/>
            <person name="Turgeon B."/>
            <person name="Goodwin S."/>
            <person name="Spatafora J."/>
            <person name="Crous P."/>
            <person name="Grigoriev I."/>
        </authorList>
    </citation>
    <scope>NUCLEOTIDE SEQUENCE</scope>
    <source>
        <strain evidence="1">CBS 113818</strain>
    </source>
</reference>
<dbReference type="Proteomes" id="UP000799424">
    <property type="component" value="Unassembled WGS sequence"/>
</dbReference>
<gene>
    <name evidence="1" type="ORF">CC86DRAFT_414247</name>
</gene>
<dbReference type="EMBL" id="MU006266">
    <property type="protein sequence ID" value="KAF2818053.1"/>
    <property type="molecule type" value="Genomic_DNA"/>
</dbReference>
<organism evidence="1 2">
    <name type="scientific">Ophiobolus disseminans</name>
    <dbReference type="NCBI Taxonomy" id="1469910"/>
    <lineage>
        <taxon>Eukaryota</taxon>
        <taxon>Fungi</taxon>
        <taxon>Dikarya</taxon>
        <taxon>Ascomycota</taxon>
        <taxon>Pezizomycotina</taxon>
        <taxon>Dothideomycetes</taxon>
        <taxon>Pleosporomycetidae</taxon>
        <taxon>Pleosporales</taxon>
        <taxon>Pleosporineae</taxon>
        <taxon>Phaeosphaeriaceae</taxon>
        <taxon>Ophiobolus</taxon>
    </lineage>
</organism>
<dbReference type="AlphaFoldDB" id="A0A6A6ZBH4"/>
<evidence type="ECO:0000313" key="1">
    <source>
        <dbReference type="EMBL" id="KAF2818053.1"/>
    </source>
</evidence>
<keyword evidence="2" id="KW-1185">Reference proteome</keyword>
<name>A0A6A6ZBH4_9PLEO</name>